<dbReference type="Proteomes" id="UP000048984">
    <property type="component" value="Unassembled WGS sequence"/>
</dbReference>
<accession>A0A0P6VSV9</accession>
<dbReference type="GO" id="GO:0020037">
    <property type="term" value="F:heme binding"/>
    <property type="evidence" value="ECO:0007669"/>
    <property type="project" value="InterPro"/>
</dbReference>
<evidence type="ECO:0000256" key="4">
    <source>
        <dbReference type="PROSITE-ProRule" id="PRU00433"/>
    </source>
</evidence>
<keyword evidence="8" id="KW-1185">Reference proteome</keyword>
<keyword evidence="5" id="KW-0732">Signal</keyword>
<keyword evidence="2 4" id="KW-0479">Metal-binding</keyword>
<evidence type="ECO:0000259" key="6">
    <source>
        <dbReference type="PROSITE" id="PS51007"/>
    </source>
</evidence>
<sequence length="534" mass="57290">MKRLRSSPERAAAATLWLALATAVAGAAEPATGASDGPMPDAAALYATHCAACHGETRLGGQGPALLPVSLGRLKPADIARTIANGRAATQMPAFADSLDKGEIAALAAFVGKPPAVTPAWTEADIRASRILHPAPAATEPVFDADPLNLFVVVEAGDHHVSILDGDRFTTLARFPSRYALHGGPKFTPDGRFVFFGSRDGWISKYDLWTLTTVAEVRAGINMRNIALSADGRWIAAANYLPGTLVLLSAETLEPVRIFEAGDARKAPSRVSAVYQAPDRNSFIAALKDVPEIWEIATDPAAAPVFTGLVHNYEKGMAEALPASAGLFALRRIAVEEPVDDFFFDRGYRHLLGAARDGGRALVVNLNVGRTVATVPMPGMPHLGAGIGFTWQERRVIAAPHLSEGRISIIDTADWSVVKTIETAGPGFFLRSHEDTPYIWADAMMSKASDGMQIIDKRTLEVVRVLKPAPGKIAAHTEFDRSGRHALVSVWDADGALVVYDAATLEERTRLPMRKPVGKYNVFNKIRFSEGTSH</sequence>
<dbReference type="SUPFAM" id="SSF51004">
    <property type="entry name" value="C-terminal (heme d1) domain of cytochrome cd1-nitrite reductase"/>
    <property type="match status" value="1"/>
</dbReference>
<evidence type="ECO:0000256" key="2">
    <source>
        <dbReference type="ARBA" id="ARBA00022723"/>
    </source>
</evidence>
<keyword evidence="1 4" id="KW-0349">Heme</keyword>
<dbReference type="PANTHER" id="PTHR47197">
    <property type="entry name" value="PROTEIN NIRF"/>
    <property type="match status" value="1"/>
</dbReference>
<dbReference type="InterPro" id="IPR003143">
    <property type="entry name" value="Cyt_cd1_C_sf"/>
</dbReference>
<dbReference type="CDD" id="cd20777">
    <property type="entry name" value="8prop_heme-binding_NirN"/>
    <property type="match status" value="1"/>
</dbReference>
<comment type="caution">
    <text evidence="7">The sequence shown here is derived from an EMBL/GenBank/DDBJ whole genome shotgun (WGS) entry which is preliminary data.</text>
</comment>
<dbReference type="EMBL" id="LJYW01000001">
    <property type="protein sequence ID" value="KPL53805.1"/>
    <property type="molecule type" value="Genomic_DNA"/>
</dbReference>
<feature type="domain" description="Cytochrome c" evidence="6">
    <location>
        <begin position="37"/>
        <end position="115"/>
    </location>
</feature>
<dbReference type="STRING" id="665126.ABB55_17635"/>
<evidence type="ECO:0000256" key="1">
    <source>
        <dbReference type="ARBA" id="ARBA00022617"/>
    </source>
</evidence>
<dbReference type="Gene3D" id="2.140.10.20">
    <property type="entry name" value="C-terminal (heme d1) domain of cytochrome cd1-nitrite reductase"/>
    <property type="match status" value="1"/>
</dbReference>
<proteinExistence type="predicted"/>
<protein>
    <submittedName>
        <fullName evidence="7">Cytochrome C oxidase Cbb3</fullName>
    </submittedName>
</protein>
<dbReference type="GO" id="GO:0046872">
    <property type="term" value="F:metal ion binding"/>
    <property type="evidence" value="ECO:0007669"/>
    <property type="project" value="UniProtKB-KW"/>
</dbReference>
<reference evidence="7 8" key="2">
    <citation type="submission" date="2015-10" db="EMBL/GenBank/DDBJ databases">
        <title>Draft Genome Sequence of Prosthecomicrobium hirschii ATCC 27832.</title>
        <authorList>
            <person name="Daniel J."/>
            <person name="Givan S.A."/>
            <person name="Brun Y.V."/>
            <person name="Brown P.J."/>
        </authorList>
    </citation>
    <scope>NUCLEOTIDE SEQUENCE [LARGE SCALE GENOMIC DNA]</scope>
    <source>
        <strain evidence="7 8">16</strain>
    </source>
</reference>
<evidence type="ECO:0000313" key="8">
    <source>
        <dbReference type="Proteomes" id="UP000048984"/>
    </source>
</evidence>
<reference evidence="7 8" key="1">
    <citation type="submission" date="2015-09" db="EMBL/GenBank/DDBJ databases">
        <authorList>
            <person name="Jackson K.R."/>
            <person name="Lunt B.L."/>
            <person name="Fisher J.N.B."/>
            <person name="Gardner A.V."/>
            <person name="Bailey M.E."/>
            <person name="Deus L.M."/>
            <person name="Earl A.S."/>
            <person name="Gibby P.D."/>
            <person name="Hartmann K.A."/>
            <person name="Liu J.E."/>
            <person name="Manci A.M."/>
            <person name="Nielsen D.A."/>
            <person name="Solomon M.B."/>
            <person name="Breakwell D.P."/>
            <person name="Burnett S.H."/>
            <person name="Grose J.H."/>
        </authorList>
    </citation>
    <scope>NUCLEOTIDE SEQUENCE [LARGE SCALE GENOMIC DNA]</scope>
    <source>
        <strain evidence="7 8">16</strain>
    </source>
</reference>
<dbReference type="GO" id="GO:0009055">
    <property type="term" value="F:electron transfer activity"/>
    <property type="evidence" value="ECO:0007669"/>
    <property type="project" value="InterPro"/>
</dbReference>
<dbReference type="PROSITE" id="PS51007">
    <property type="entry name" value="CYTC"/>
    <property type="match status" value="1"/>
</dbReference>
<dbReference type="PANTHER" id="PTHR47197:SF3">
    <property type="entry name" value="DIHYDRO-HEME D1 DEHYDROGENASE"/>
    <property type="match status" value="1"/>
</dbReference>
<dbReference type="Pfam" id="PF13442">
    <property type="entry name" value="Cytochrome_CBB3"/>
    <property type="match status" value="1"/>
</dbReference>
<name>A0A0P6VSV9_9HYPH</name>
<dbReference type="Pfam" id="PF02239">
    <property type="entry name" value="Cytochrom_D1"/>
    <property type="match status" value="2"/>
</dbReference>
<organism evidence="7 8">
    <name type="scientific">Prosthecodimorpha hirschii</name>
    <dbReference type="NCBI Taxonomy" id="665126"/>
    <lineage>
        <taxon>Bacteria</taxon>
        <taxon>Pseudomonadati</taxon>
        <taxon>Pseudomonadota</taxon>
        <taxon>Alphaproteobacteria</taxon>
        <taxon>Hyphomicrobiales</taxon>
        <taxon>Ancalomicrobiaceae</taxon>
        <taxon>Prosthecodimorpha</taxon>
    </lineage>
</organism>
<dbReference type="InterPro" id="IPR036909">
    <property type="entry name" value="Cyt_c-like_dom_sf"/>
</dbReference>
<evidence type="ECO:0000256" key="5">
    <source>
        <dbReference type="SAM" id="SignalP"/>
    </source>
</evidence>
<dbReference type="Gene3D" id="1.10.760.10">
    <property type="entry name" value="Cytochrome c-like domain"/>
    <property type="match status" value="1"/>
</dbReference>
<feature type="chain" id="PRO_5006131788" evidence="5">
    <location>
        <begin position="28"/>
        <end position="534"/>
    </location>
</feature>
<feature type="signal peptide" evidence="5">
    <location>
        <begin position="1"/>
        <end position="27"/>
    </location>
</feature>
<evidence type="ECO:0000256" key="3">
    <source>
        <dbReference type="ARBA" id="ARBA00023004"/>
    </source>
</evidence>
<dbReference type="InterPro" id="IPR009056">
    <property type="entry name" value="Cyt_c-like_dom"/>
</dbReference>
<dbReference type="InterPro" id="IPR011048">
    <property type="entry name" value="Haem_d1_sf"/>
</dbReference>
<keyword evidence="3 4" id="KW-0408">Iron</keyword>
<dbReference type="AlphaFoldDB" id="A0A0P6VSV9"/>
<dbReference type="RefSeq" id="WP_054359969.1">
    <property type="nucleotide sequence ID" value="NZ_LJYW01000001.1"/>
</dbReference>
<evidence type="ECO:0000313" key="7">
    <source>
        <dbReference type="EMBL" id="KPL53805.1"/>
    </source>
</evidence>
<dbReference type="SUPFAM" id="SSF46626">
    <property type="entry name" value="Cytochrome c"/>
    <property type="match status" value="1"/>
</dbReference>
<gene>
    <name evidence="7" type="ORF">ABB55_17635</name>
</gene>
<dbReference type="InterPro" id="IPR051200">
    <property type="entry name" value="Host-pathogen_enzymatic-act"/>
</dbReference>